<accession>A0A2G2YKZ9</accession>
<dbReference type="EMBL" id="AYRZ02000010">
    <property type="protein sequence ID" value="PHT70418.1"/>
    <property type="molecule type" value="Genomic_DNA"/>
</dbReference>
<protein>
    <submittedName>
        <fullName evidence="1">Uncharacterized protein</fullName>
    </submittedName>
</protein>
<evidence type="ECO:0000313" key="2">
    <source>
        <dbReference type="Proteomes" id="UP000222542"/>
    </source>
</evidence>
<dbReference type="Gramene" id="PHT70418">
    <property type="protein sequence ID" value="PHT70418"/>
    <property type="gene ID" value="T459_25522"/>
</dbReference>
<organism evidence="1 2">
    <name type="scientific">Capsicum annuum</name>
    <name type="common">Capsicum pepper</name>
    <dbReference type="NCBI Taxonomy" id="4072"/>
    <lineage>
        <taxon>Eukaryota</taxon>
        <taxon>Viridiplantae</taxon>
        <taxon>Streptophyta</taxon>
        <taxon>Embryophyta</taxon>
        <taxon>Tracheophyta</taxon>
        <taxon>Spermatophyta</taxon>
        <taxon>Magnoliopsida</taxon>
        <taxon>eudicotyledons</taxon>
        <taxon>Gunneridae</taxon>
        <taxon>Pentapetalae</taxon>
        <taxon>asterids</taxon>
        <taxon>lamiids</taxon>
        <taxon>Solanales</taxon>
        <taxon>Solanaceae</taxon>
        <taxon>Solanoideae</taxon>
        <taxon>Capsiceae</taxon>
        <taxon>Capsicum</taxon>
    </lineage>
</organism>
<keyword evidence="2" id="KW-1185">Reference proteome</keyword>
<sequence length="118" mass="13309">MFPKPKTQIPVPYRFRVIRVGPGLNVIARDSNTVNRGLDTQLRPTIDLLRTTLGSKEIVAKALKRTPWLLTFGAHRDMESNVLLLKNCGVPDLRIRKLVLENPRCIASNSGRIKDSLH</sequence>
<gene>
    <name evidence="1" type="ORF">T459_25522</name>
</gene>
<dbReference type="SMR" id="A0A2G2YKZ9"/>
<comment type="caution">
    <text evidence="1">The sequence shown here is derived from an EMBL/GenBank/DDBJ whole genome shotgun (WGS) entry which is preliminary data.</text>
</comment>
<dbReference type="AlphaFoldDB" id="A0A2G2YKZ9"/>
<reference evidence="1 2" key="1">
    <citation type="journal article" date="2014" name="Nat. Genet.">
        <title>Genome sequence of the hot pepper provides insights into the evolution of pungency in Capsicum species.</title>
        <authorList>
            <person name="Kim S."/>
            <person name="Park M."/>
            <person name="Yeom S.I."/>
            <person name="Kim Y.M."/>
            <person name="Lee J.M."/>
            <person name="Lee H.A."/>
            <person name="Seo E."/>
            <person name="Choi J."/>
            <person name="Cheong K."/>
            <person name="Kim K.T."/>
            <person name="Jung K."/>
            <person name="Lee G.W."/>
            <person name="Oh S.K."/>
            <person name="Bae C."/>
            <person name="Kim S.B."/>
            <person name="Lee H.Y."/>
            <person name="Kim S.Y."/>
            <person name="Kim M.S."/>
            <person name="Kang B.C."/>
            <person name="Jo Y.D."/>
            <person name="Yang H.B."/>
            <person name="Jeong H.J."/>
            <person name="Kang W.H."/>
            <person name="Kwon J.K."/>
            <person name="Shin C."/>
            <person name="Lim J.Y."/>
            <person name="Park J.H."/>
            <person name="Huh J.H."/>
            <person name="Kim J.S."/>
            <person name="Kim B.D."/>
            <person name="Cohen O."/>
            <person name="Paran I."/>
            <person name="Suh M.C."/>
            <person name="Lee S.B."/>
            <person name="Kim Y.K."/>
            <person name="Shin Y."/>
            <person name="Noh S.J."/>
            <person name="Park J."/>
            <person name="Seo Y.S."/>
            <person name="Kwon S.Y."/>
            <person name="Kim H.A."/>
            <person name="Park J.M."/>
            <person name="Kim H.J."/>
            <person name="Choi S.B."/>
            <person name="Bosland P.W."/>
            <person name="Reeves G."/>
            <person name="Jo S.H."/>
            <person name="Lee B.W."/>
            <person name="Cho H.T."/>
            <person name="Choi H.S."/>
            <person name="Lee M.S."/>
            <person name="Yu Y."/>
            <person name="Do Choi Y."/>
            <person name="Park B.S."/>
            <person name="van Deynze A."/>
            <person name="Ashrafi H."/>
            <person name="Hill T."/>
            <person name="Kim W.T."/>
            <person name="Pai H.S."/>
            <person name="Ahn H.K."/>
            <person name="Yeam I."/>
            <person name="Giovannoni J.J."/>
            <person name="Rose J.K."/>
            <person name="Sorensen I."/>
            <person name="Lee S.J."/>
            <person name="Kim R.W."/>
            <person name="Choi I.Y."/>
            <person name="Choi B.S."/>
            <person name="Lim J.S."/>
            <person name="Lee Y.H."/>
            <person name="Choi D."/>
        </authorList>
    </citation>
    <scope>NUCLEOTIDE SEQUENCE [LARGE SCALE GENOMIC DNA]</scope>
    <source>
        <strain evidence="2">cv. CM334</strain>
    </source>
</reference>
<dbReference type="Gene3D" id="1.25.70.10">
    <property type="entry name" value="Transcription termination factor 3, mitochondrial"/>
    <property type="match status" value="1"/>
</dbReference>
<dbReference type="Proteomes" id="UP000222542">
    <property type="component" value="Unassembled WGS sequence"/>
</dbReference>
<proteinExistence type="predicted"/>
<evidence type="ECO:0000313" key="1">
    <source>
        <dbReference type="EMBL" id="PHT70418.1"/>
    </source>
</evidence>
<name>A0A2G2YKZ9_CAPAN</name>
<dbReference type="InterPro" id="IPR038538">
    <property type="entry name" value="MTERF_sf"/>
</dbReference>
<reference evidence="1 2" key="2">
    <citation type="journal article" date="2017" name="Genome Biol.">
        <title>New reference genome sequences of hot pepper reveal the massive evolution of plant disease-resistance genes by retroduplication.</title>
        <authorList>
            <person name="Kim S."/>
            <person name="Park J."/>
            <person name="Yeom S.I."/>
            <person name="Kim Y.M."/>
            <person name="Seo E."/>
            <person name="Kim K.T."/>
            <person name="Kim M.S."/>
            <person name="Lee J.M."/>
            <person name="Cheong K."/>
            <person name="Shin H.S."/>
            <person name="Kim S.B."/>
            <person name="Han K."/>
            <person name="Lee J."/>
            <person name="Park M."/>
            <person name="Lee H.A."/>
            <person name="Lee H.Y."/>
            <person name="Lee Y."/>
            <person name="Oh S."/>
            <person name="Lee J.H."/>
            <person name="Choi E."/>
            <person name="Choi E."/>
            <person name="Lee S.E."/>
            <person name="Jeon J."/>
            <person name="Kim H."/>
            <person name="Choi G."/>
            <person name="Song H."/>
            <person name="Lee J."/>
            <person name="Lee S.C."/>
            <person name="Kwon J.K."/>
            <person name="Lee H.Y."/>
            <person name="Koo N."/>
            <person name="Hong Y."/>
            <person name="Kim R.W."/>
            <person name="Kang W.H."/>
            <person name="Huh J.H."/>
            <person name="Kang B.C."/>
            <person name="Yang T.J."/>
            <person name="Lee Y.H."/>
            <person name="Bennetzen J.L."/>
            <person name="Choi D."/>
        </authorList>
    </citation>
    <scope>NUCLEOTIDE SEQUENCE [LARGE SCALE GENOMIC DNA]</scope>
    <source>
        <strain evidence="2">cv. CM334</strain>
    </source>
</reference>